<name>A0A0F9L2Y0_9ZZZZ</name>
<evidence type="ECO:0008006" key="2">
    <source>
        <dbReference type="Google" id="ProtNLM"/>
    </source>
</evidence>
<protein>
    <recommendedName>
        <fullName evidence="2">PhoU domain-containing protein</fullName>
    </recommendedName>
</protein>
<dbReference type="EMBL" id="LAZR01007005">
    <property type="protein sequence ID" value="KKM88118.1"/>
    <property type="molecule type" value="Genomic_DNA"/>
</dbReference>
<reference evidence="1" key="1">
    <citation type="journal article" date="2015" name="Nature">
        <title>Complex archaea that bridge the gap between prokaryotes and eukaryotes.</title>
        <authorList>
            <person name="Spang A."/>
            <person name="Saw J.H."/>
            <person name="Jorgensen S.L."/>
            <person name="Zaremba-Niedzwiedzka K."/>
            <person name="Martijn J."/>
            <person name="Lind A.E."/>
            <person name="van Eijk R."/>
            <person name="Schleper C."/>
            <person name="Guy L."/>
            <person name="Ettema T.J."/>
        </authorList>
    </citation>
    <scope>NUCLEOTIDE SEQUENCE</scope>
</reference>
<accession>A0A0F9L2Y0</accession>
<gene>
    <name evidence="1" type="ORF">LCGC14_1261950</name>
</gene>
<proteinExistence type="predicted"/>
<evidence type="ECO:0000313" key="1">
    <source>
        <dbReference type="EMBL" id="KKM88118.1"/>
    </source>
</evidence>
<comment type="caution">
    <text evidence="1">The sequence shown here is derived from an EMBL/GenBank/DDBJ whole genome shotgun (WGS) entry which is preliminary data.</text>
</comment>
<dbReference type="AlphaFoldDB" id="A0A0F9L2Y0"/>
<sequence length="75" mass="8915">MLRSGNQEEIAKMFNRLQKEARLLIKHLAQLTFYMRGGVRYDDLLLNRTRAEREIMEEVIEENIKSQKGAMNLVY</sequence>
<organism evidence="1">
    <name type="scientific">marine sediment metagenome</name>
    <dbReference type="NCBI Taxonomy" id="412755"/>
    <lineage>
        <taxon>unclassified sequences</taxon>
        <taxon>metagenomes</taxon>
        <taxon>ecological metagenomes</taxon>
    </lineage>
</organism>